<dbReference type="InterPro" id="IPR037523">
    <property type="entry name" value="VOC_core"/>
</dbReference>
<reference evidence="2 3" key="1">
    <citation type="submission" date="2016-09" db="EMBL/GenBank/DDBJ databases">
        <title>Streptomyces rubrolavendulae MJM4426 Genome sequencing and assembly.</title>
        <authorList>
            <person name="Kim J.-G."/>
        </authorList>
    </citation>
    <scope>NUCLEOTIDE SEQUENCE [LARGE SCALE GENOMIC DNA]</scope>
    <source>
        <strain evidence="2 3">MJM4426</strain>
    </source>
</reference>
<gene>
    <name evidence="2" type="ORF">A4G23_04999</name>
</gene>
<feature type="domain" description="VOC" evidence="1">
    <location>
        <begin position="10"/>
        <end position="123"/>
    </location>
</feature>
<proteinExistence type="predicted"/>
<evidence type="ECO:0000313" key="3">
    <source>
        <dbReference type="Proteomes" id="UP000095349"/>
    </source>
</evidence>
<dbReference type="InterPro" id="IPR029068">
    <property type="entry name" value="Glyas_Bleomycin-R_OHBP_Dase"/>
</dbReference>
<keyword evidence="3" id="KW-1185">Reference proteome</keyword>
<dbReference type="OrthoDB" id="9793039at2"/>
<dbReference type="STRING" id="285473.A4G23_04999"/>
<dbReference type="InterPro" id="IPR004360">
    <property type="entry name" value="Glyas_Fos-R_dOase_dom"/>
</dbReference>
<dbReference type="Gene3D" id="3.10.180.10">
    <property type="entry name" value="2,3-Dihydroxybiphenyl 1,2-Dioxygenase, domain 1"/>
    <property type="match status" value="2"/>
</dbReference>
<dbReference type="InterPro" id="IPR052164">
    <property type="entry name" value="Anthracycline_SecMetBiosynth"/>
</dbReference>
<dbReference type="Proteomes" id="UP000095349">
    <property type="component" value="Chromosome"/>
</dbReference>
<feature type="domain" description="VOC" evidence="1">
    <location>
        <begin position="137"/>
        <end position="263"/>
    </location>
</feature>
<dbReference type="KEGG" id="srn:A4G23_04999"/>
<evidence type="ECO:0000313" key="2">
    <source>
        <dbReference type="EMBL" id="AOT62106.1"/>
    </source>
</evidence>
<dbReference type="AlphaFoldDB" id="A0A1D8G9I1"/>
<dbReference type="RefSeq" id="WP_069978920.1">
    <property type="nucleotide sequence ID" value="NZ_CP017316.1"/>
</dbReference>
<dbReference type="PROSITE" id="PS51819">
    <property type="entry name" value="VOC"/>
    <property type="match status" value="2"/>
</dbReference>
<evidence type="ECO:0000259" key="1">
    <source>
        <dbReference type="PROSITE" id="PS51819"/>
    </source>
</evidence>
<dbReference type="CDD" id="cd07247">
    <property type="entry name" value="SgaA_N_like"/>
    <property type="match status" value="2"/>
</dbReference>
<name>A0A1D8G9I1_9ACTN</name>
<dbReference type="PANTHER" id="PTHR33993">
    <property type="entry name" value="GLYOXALASE-RELATED"/>
    <property type="match status" value="1"/>
</dbReference>
<organism evidence="2 3">
    <name type="scientific">Streptomyces rubrolavendulae</name>
    <dbReference type="NCBI Taxonomy" id="285473"/>
    <lineage>
        <taxon>Bacteria</taxon>
        <taxon>Bacillati</taxon>
        <taxon>Actinomycetota</taxon>
        <taxon>Actinomycetes</taxon>
        <taxon>Kitasatosporales</taxon>
        <taxon>Streptomycetaceae</taxon>
        <taxon>Streptomyces</taxon>
    </lineage>
</organism>
<dbReference type="PANTHER" id="PTHR33993:SF10">
    <property type="entry name" value="CONSERVED PROTEIN"/>
    <property type="match status" value="1"/>
</dbReference>
<dbReference type="Pfam" id="PF00903">
    <property type="entry name" value="Glyoxalase"/>
    <property type="match status" value="2"/>
</dbReference>
<dbReference type="PATRIC" id="fig|285473.5.peg.5268"/>
<dbReference type="EMBL" id="CP017316">
    <property type="protein sequence ID" value="AOT62106.1"/>
    <property type="molecule type" value="Genomic_DNA"/>
</dbReference>
<dbReference type="SUPFAM" id="SSF54593">
    <property type="entry name" value="Glyoxalase/Bleomycin resistance protein/Dihydroxybiphenyl dioxygenase"/>
    <property type="match status" value="2"/>
</dbReference>
<sequence>MLTNRFVAGTPIWVDLGTPDIDGASAFYRSLFGWEFTAGGAEVGGYGMFTKDGRTVAGGMAVPPEQGPSAWTLYFRTPDAEGAATAVRAGGGSVALDPMDVMDLGRMALFTDPTGTGFGVWQPGGMKGLDAVGEEGALCWTELYTPDPVADLSFYDMVFGTEAHTDAAGATGATYTLLQPAGTGTASPADAFGAVVPLADDPAEAADGPSWTPYFAVGDLDAAVAEAERAGGKIRRGPADLPGLGRSAKLTDPYGARFAVLAPARDAG</sequence>
<accession>A0A1D8G9I1</accession>
<protein>
    <submittedName>
        <fullName evidence="2">27 kDa antigen Cfp30B</fullName>
    </submittedName>
</protein>